<evidence type="ECO:0000313" key="3">
    <source>
        <dbReference type="RefSeq" id="XP_009790922.1"/>
    </source>
</evidence>
<dbReference type="PANTHER" id="PTHR35218">
    <property type="entry name" value="RNASE H DOMAIN-CONTAINING PROTEIN"/>
    <property type="match status" value="1"/>
</dbReference>
<feature type="compositionally biased region" description="Polar residues" evidence="1">
    <location>
        <begin position="20"/>
        <end position="31"/>
    </location>
</feature>
<dbReference type="Gene3D" id="3.60.10.10">
    <property type="entry name" value="Endonuclease/exonuclease/phosphatase"/>
    <property type="match status" value="1"/>
</dbReference>
<feature type="compositionally biased region" description="Basic residues" evidence="1">
    <location>
        <begin position="1"/>
        <end position="19"/>
    </location>
</feature>
<evidence type="ECO:0000313" key="2">
    <source>
        <dbReference type="Proteomes" id="UP000189701"/>
    </source>
</evidence>
<dbReference type="Proteomes" id="UP000189701">
    <property type="component" value="Unplaced"/>
</dbReference>
<dbReference type="eggNOG" id="KOG1075">
    <property type="taxonomic scope" value="Eukaryota"/>
</dbReference>
<reference evidence="3" key="2">
    <citation type="submission" date="2025-08" db="UniProtKB">
        <authorList>
            <consortium name="RefSeq"/>
        </authorList>
    </citation>
    <scope>IDENTIFICATION</scope>
    <source>
        <tissue evidence="3">Leaf</tissue>
    </source>
</reference>
<accession>A0A1U7XFS5</accession>
<keyword evidence="2" id="KW-1185">Reference proteome</keyword>
<dbReference type="PANTHER" id="PTHR35218:SF7">
    <property type="entry name" value="ENDONUCLEASE_EXONUCLEASE_PHOSPHATASE"/>
    <property type="match status" value="1"/>
</dbReference>
<organism evidence="2 3">
    <name type="scientific">Nicotiana sylvestris</name>
    <name type="common">Wood tobacco</name>
    <name type="synonym">South American tobacco</name>
    <dbReference type="NCBI Taxonomy" id="4096"/>
    <lineage>
        <taxon>Eukaryota</taxon>
        <taxon>Viridiplantae</taxon>
        <taxon>Streptophyta</taxon>
        <taxon>Embryophyta</taxon>
        <taxon>Tracheophyta</taxon>
        <taxon>Spermatophyta</taxon>
        <taxon>Magnoliopsida</taxon>
        <taxon>eudicotyledons</taxon>
        <taxon>Gunneridae</taxon>
        <taxon>Pentapetalae</taxon>
        <taxon>asterids</taxon>
        <taxon>lamiids</taxon>
        <taxon>Solanales</taxon>
        <taxon>Solanaceae</taxon>
        <taxon>Nicotianoideae</taxon>
        <taxon>Nicotianeae</taxon>
        <taxon>Nicotiana</taxon>
    </lineage>
</organism>
<dbReference type="AlphaFoldDB" id="A0A1U7XFS5"/>
<dbReference type="SUPFAM" id="SSF56219">
    <property type="entry name" value="DNase I-like"/>
    <property type="match status" value="1"/>
</dbReference>
<evidence type="ECO:0000256" key="1">
    <source>
        <dbReference type="SAM" id="MobiDB-lite"/>
    </source>
</evidence>
<proteinExistence type="predicted"/>
<feature type="region of interest" description="Disordered" evidence="1">
    <location>
        <begin position="1"/>
        <end position="45"/>
    </location>
</feature>
<name>A0A1U7XFS5_NICSY</name>
<protein>
    <submittedName>
        <fullName evidence="3">Uncharacterized protein LOC104238294 isoform X1</fullName>
    </submittedName>
</protein>
<feature type="region of interest" description="Disordered" evidence="1">
    <location>
        <begin position="202"/>
        <end position="234"/>
    </location>
</feature>
<dbReference type="RefSeq" id="XP_009790922.1">
    <property type="nucleotide sequence ID" value="XM_009792620.1"/>
</dbReference>
<feature type="compositionally biased region" description="Polar residues" evidence="1">
    <location>
        <begin position="204"/>
        <end position="214"/>
    </location>
</feature>
<dbReference type="OrthoDB" id="1305522at2759"/>
<reference evidence="2" key="1">
    <citation type="journal article" date="2013" name="Genome Biol.">
        <title>Reference genomes and transcriptomes of Nicotiana sylvestris and Nicotiana tomentosiformis.</title>
        <authorList>
            <person name="Sierro N."/>
            <person name="Battey J.N."/>
            <person name="Ouadi S."/>
            <person name="Bovet L."/>
            <person name="Goepfert S."/>
            <person name="Bakaher N."/>
            <person name="Peitsch M.C."/>
            <person name="Ivanov N.V."/>
        </authorList>
    </citation>
    <scope>NUCLEOTIDE SEQUENCE [LARGE SCALE GENOMIC DNA]</scope>
</reference>
<dbReference type="InterPro" id="IPR036691">
    <property type="entry name" value="Endo/exonu/phosph_ase_sf"/>
</dbReference>
<gene>
    <name evidence="3" type="primary">LOC104238294</name>
</gene>
<sequence length="433" mass="48760">MPRSKHSSTSHPPRLRNQNRRPTQSSISTNQTTAPPCTLTQPPPPPCMFQLAPMTLGSSTVTPFQNQFHHFNFNPIQGTLPLPLDPFQIQSPIPSWNNNMMNFHPNMPLETLPIQMTTPEMIQAYQTLLYNQTVQQEDLLSLGNMLMNPSNNMQYQNSNSPSYQLSNFANLSLNQVLQTLHTPVTQAQLQRFSMEQIVPVMETPSPSFHSTTQNSPPPQVPEQEGSNPNTQGPVMDPIILTEECLTLTFLENAEEKISLQTPPNIRKVSLNIRSCAWSPMQQYVLNLCPAVATNLDLTRGQGMNYHTNPHMKILLWNCRGANNPIFRRNLDAILHANTPSVLALTENRMADHDILLQQLPFTDLLQVPASGFSGEIALLWNNHEVTIEPMVLTEQEIHATVKEGEVVLSETIMRSGLLSSHFNTIHNLQFTWN</sequence>